<dbReference type="InterPro" id="IPR032466">
    <property type="entry name" value="Metal_Hydrolase"/>
</dbReference>
<dbReference type="RefSeq" id="WP_189539390.1">
    <property type="nucleotide sequence ID" value="NZ_BMZD01000002.1"/>
</dbReference>
<dbReference type="InterPro" id="IPR004722">
    <property type="entry name" value="DHOase"/>
</dbReference>
<keyword evidence="4" id="KW-1185">Reference proteome</keyword>
<reference evidence="3" key="2">
    <citation type="submission" date="2020-09" db="EMBL/GenBank/DDBJ databases">
        <authorList>
            <person name="Sun Q."/>
            <person name="Kim S."/>
        </authorList>
    </citation>
    <scope>NUCLEOTIDE SEQUENCE</scope>
    <source>
        <strain evidence="3">KCTC 32422</strain>
    </source>
</reference>
<dbReference type="InterPro" id="IPR050138">
    <property type="entry name" value="DHOase/Allantoinase_Hydrolase"/>
</dbReference>
<accession>A0A918RCG8</accession>
<comment type="caution">
    <text evidence="3">The sequence shown here is derived from an EMBL/GenBank/DDBJ whole genome shotgun (WGS) entry which is preliminary data.</text>
</comment>
<dbReference type="EMBL" id="BMZD01000002">
    <property type="protein sequence ID" value="GGZ92885.1"/>
    <property type="molecule type" value="Genomic_DNA"/>
</dbReference>
<dbReference type="SUPFAM" id="SSF51556">
    <property type="entry name" value="Metallo-dependent hydrolases"/>
    <property type="match status" value="1"/>
</dbReference>
<reference evidence="3" key="1">
    <citation type="journal article" date="2014" name="Int. J. Syst. Evol. Microbiol.">
        <title>Complete genome sequence of Corynebacterium casei LMG S-19264T (=DSM 44701T), isolated from a smear-ripened cheese.</title>
        <authorList>
            <consortium name="US DOE Joint Genome Institute (JGI-PGF)"/>
            <person name="Walter F."/>
            <person name="Albersmeier A."/>
            <person name="Kalinowski J."/>
            <person name="Ruckert C."/>
        </authorList>
    </citation>
    <scope>NUCLEOTIDE SEQUENCE</scope>
    <source>
        <strain evidence="3">KCTC 32422</strain>
    </source>
</reference>
<dbReference type="Proteomes" id="UP000634139">
    <property type="component" value="Unassembled WGS sequence"/>
</dbReference>
<organism evidence="3 4">
    <name type="scientific">Novosphingobium arvoryzae</name>
    <dbReference type="NCBI Taxonomy" id="1256514"/>
    <lineage>
        <taxon>Bacteria</taxon>
        <taxon>Pseudomonadati</taxon>
        <taxon>Pseudomonadota</taxon>
        <taxon>Alphaproteobacteria</taxon>
        <taxon>Sphingomonadales</taxon>
        <taxon>Sphingomonadaceae</taxon>
        <taxon>Novosphingobium</taxon>
    </lineage>
</organism>
<protein>
    <submittedName>
        <fullName evidence="3">Dihydroorotase</fullName>
    </submittedName>
</protein>
<keyword evidence="1" id="KW-0665">Pyrimidine biosynthesis</keyword>
<dbReference type="GO" id="GO:0046872">
    <property type="term" value="F:metal ion binding"/>
    <property type="evidence" value="ECO:0007669"/>
    <property type="project" value="InterPro"/>
</dbReference>
<dbReference type="AlphaFoldDB" id="A0A918RCG8"/>
<dbReference type="PANTHER" id="PTHR43668:SF2">
    <property type="entry name" value="ALLANTOINASE"/>
    <property type="match status" value="1"/>
</dbReference>
<dbReference type="Pfam" id="PF01979">
    <property type="entry name" value="Amidohydro_1"/>
    <property type="match status" value="1"/>
</dbReference>
<dbReference type="GO" id="GO:0006145">
    <property type="term" value="P:purine nucleobase catabolic process"/>
    <property type="evidence" value="ECO:0007669"/>
    <property type="project" value="TreeGrafter"/>
</dbReference>
<dbReference type="GO" id="GO:0006221">
    <property type="term" value="P:pyrimidine nucleotide biosynthetic process"/>
    <property type="evidence" value="ECO:0007669"/>
    <property type="project" value="UniProtKB-KW"/>
</dbReference>
<name>A0A918RCG8_9SPHN</name>
<evidence type="ECO:0000313" key="3">
    <source>
        <dbReference type="EMBL" id="GGZ92885.1"/>
    </source>
</evidence>
<dbReference type="InterPro" id="IPR006680">
    <property type="entry name" value="Amidohydro-rel"/>
</dbReference>
<dbReference type="GO" id="GO:0004151">
    <property type="term" value="F:dihydroorotase activity"/>
    <property type="evidence" value="ECO:0007669"/>
    <property type="project" value="InterPro"/>
</dbReference>
<dbReference type="SUPFAM" id="SSF51338">
    <property type="entry name" value="Composite domain of metallo-dependent hydrolases"/>
    <property type="match status" value="1"/>
</dbReference>
<feature type="domain" description="Amidohydrolase-related" evidence="2">
    <location>
        <begin position="137"/>
        <end position="409"/>
    </location>
</feature>
<evidence type="ECO:0000259" key="2">
    <source>
        <dbReference type="Pfam" id="PF01979"/>
    </source>
</evidence>
<dbReference type="PANTHER" id="PTHR43668">
    <property type="entry name" value="ALLANTOINASE"/>
    <property type="match status" value="1"/>
</dbReference>
<dbReference type="GO" id="GO:0005737">
    <property type="term" value="C:cytoplasm"/>
    <property type="evidence" value="ECO:0007669"/>
    <property type="project" value="TreeGrafter"/>
</dbReference>
<evidence type="ECO:0000256" key="1">
    <source>
        <dbReference type="ARBA" id="ARBA00022975"/>
    </source>
</evidence>
<dbReference type="InterPro" id="IPR011059">
    <property type="entry name" value="Metal-dep_hydrolase_composite"/>
</dbReference>
<dbReference type="Gene3D" id="3.20.20.140">
    <property type="entry name" value="Metal-dependent hydrolases"/>
    <property type="match status" value="1"/>
</dbReference>
<proteinExistence type="predicted"/>
<dbReference type="CDD" id="cd01317">
    <property type="entry name" value="DHOase_IIa"/>
    <property type="match status" value="1"/>
</dbReference>
<gene>
    <name evidence="3" type="primary">pyrC</name>
    <name evidence="3" type="ORF">GCM10011617_10710</name>
</gene>
<dbReference type="GO" id="GO:0004038">
    <property type="term" value="F:allantoinase activity"/>
    <property type="evidence" value="ECO:0007669"/>
    <property type="project" value="TreeGrafter"/>
</dbReference>
<sequence length="410" mass="42250">MSTPNPITFTNGRIVSASGEPVPGGLRCADGRIVALGDVTPEPGDTVINAKGALIAPGLVDLGVFAIDKPAFHFGGITRAALMPDQNPPLDRPSSVRYAAQSGKPDLWVHPLAAATRGLEGRELAELALMRDAGARAVATGRRWIADSGTMHRLLSYCAMLGLTVIAHAEDGGLTGHAVATAGEMATRLGLPSAPAEAEALAIARDLTLAGMTGARLHFRQVTTARGLALIRAAKARGLPVTAGVTPAHFMLSDVAIGDFRTFTRLSPPLRSEADRQAVRAALADGTIDVIASGHDPRGPEDKRLPFADAEPGMAGAETLLPLTLGLVRDGVIDTARAFALIAANPARLLGVNAGQLVAGAEADIALIDADRPWVVDSDKMAAAAGNTPFDKQGVQGRVTALYKGGNPVG</sequence>
<evidence type="ECO:0000313" key="4">
    <source>
        <dbReference type="Proteomes" id="UP000634139"/>
    </source>
</evidence>